<feature type="transmembrane region" description="Helical" evidence="5">
    <location>
        <begin position="7"/>
        <end position="26"/>
    </location>
</feature>
<evidence type="ECO:0000256" key="3">
    <source>
        <dbReference type="ARBA" id="ARBA00022989"/>
    </source>
</evidence>
<sequence length="129" mass="14166">MSSLRRFSIYLLALIFIGAGILHFAAPSPYLRIMPPYLPAPLLLVYVSGAAEIAGGLGLLFPATRQVAGVGLVLLLVAVFPANVYMLQAHGAGLSVPMWALWLRLPLQLVLIAWVWWSSRARFQRAKVR</sequence>
<evidence type="ECO:0000256" key="4">
    <source>
        <dbReference type="ARBA" id="ARBA00023136"/>
    </source>
</evidence>
<gene>
    <name evidence="6" type="ORF">MUN86_23045</name>
</gene>
<keyword evidence="7" id="KW-1185">Reference proteome</keyword>
<evidence type="ECO:0000256" key="5">
    <source>
        <dbReference type="SAM" id="Phobius"/>
    </source>
</evidence>
<accession>A0ABY4G5Y6</accession>
<dbReference type="EMBL" id="CP095061">
    <property type="protein sequence ID" value="UOQ66325.1"/>
    <property type="molecule type" value="Genomic_DNA"/>
</dbReference>
<feature type="transmembrane region" description="Helical" evidence="5">
    <location>
        <begin position="67"/>
        <end position="87"/>
    </location>
</feature>
<evidence type="ECO:0000256" key="2">
    <source>
        <dbReference type="ARBA" id="ARBA00022692"/>
    </source>
</evidence>
<keyword evidence="4 5" id="KW-0472">Membrane</keyword>
<reference evidence="6" key="1">
    <citation type="submission" date="2022-04" db="EMBL/GenBank/DDBJ databases">
        <title>Hymenobacter sp. isolated from the air.</title>
        <authorList>
            <person name="Won M."/>
            <person name="Lee C.-M."/>
            <person name="Woen H.-Y."/>
            <person name="Kwon S.-W."/>
        </authorList>
    </citation>
    <scope>NUCLEOTIDE SEQUENCE</scope>
    <source>
        <strain evidence="6">5420S-77</strain>
    </source>
</reference>
<feature type="transmembrane region" description="Helical" evidence="5">
    <location>
        <begin position="38"/>
        <end position="60"/>
    </location>
</feature>
<comment type="subcellular location">
    <subcellularLocation>
        <location evidence="1">Membrane</location>
        <topology evidence="1">Multi-pass membrane protein</topology>
    </subcellularLocation>
</comment>
<organism evidence="6 7">
    <name type="scientific">Hymenobacter volaticus</name>
    <dbReference type="NCBI Taxonomy" id="2932254"/>
    <lineage>
        <taxon>Bacteria</taxon>
        <taxon>Pseudomonadati</taxon>
        <taxon>Bacteroidota</taxon>
        <taxon>Cytophagia</taxon>
        <taxon>Cytophagales</taxon>
        <taxon>Hymenobacteraceae</taxon>
        <taxon>Hymenobacter</taxon>
    </lineage>
</organism>
<dbReference type="InterPro" id="IPR032808">
    <property type="entry name" value="DoxX"/>
</dbReference>
<dbReference type="Pfam" id="PF13564">
    <property type="entry name" value="DoxX_2"/>
    <property type="match status" value="1"/>
</dbReference>
<proteinExistence type="predicted"/>
<protein>
    <submittedName>
        <fullName evidence="6">DoxX family protein</fullName>
    </submittedName>
</protein>
<feature type="transmembrane region" description="Helical" evidence="5">
    <location>
        <begin position="99"/>
        <end position="117"/>
    </location>
</feature>
<evidence type="ECO:0000313" key="7">
    <source>
        <dbReference type="Proteomes" id="UP000830401"/>
    </source>
</evidence>
<keyword evidence="2 5" id="KW-0812">Transmembrane</keyword>
<dbReference type="RefSeq" id="WP_245120339.1">
    <property type="nucleotide sequence ID" value="NZ_CP095061.1"/>
</dbReference>
<dbReference type="Proteomes" id="UP000830401">
    <property type="component" value="Chromosome"/>
</dbReference>
<evidence type="ECO:0000313" key="6">
    <source>
        <dbReference type="EMBL" id="UOQ66325.1"/>
    </source>
</evidence>
<keyword evidence="3 5" id="KW-1133">Transmembrane helix</keyword>
<name>A0ABY4G5Y6_9BACT</name>
<dbReference type="PANTHER" id="PTHR36974">
    <property type="entry name" value="MEMBRANE PROTEIN-RELATED"/>
    <property type="match status" value="1"/>
</dbReference>
<evidence type="ECO:0000256" key="1">
    <source>
        <dbReference type="ARBA" id="ARBA00004141"/>
    </source>
</evidence>
<dbReference type="PANTHER" id="PTHR36974:SF1">
    <property type="entry name" value="DOXX FAMILY MEMBRANE PROTEIN"/>
    <property type="match status" value="1"/>
</dbReference>